<dbReference type="AlphaFoldDB" id="A0A1V2IB17"/>
<accession>A0A1V2IB17</accession>
<dbReference type="EMBL" id="MOMC01000027">
    <property type="protein sequence ID" value="ONH30354.1"/>
    <property type="molecule type" value="Genomic_DNA"/>
</dbReference>
<sequence>MTAAGPVPLLIVGAGGLAREAAEAARASGEHHVVGFLDDNPALWGAPIGGAQVLGGLERVAHYPRARLLLGPGRGRSRAVLRHRLEEMGIGADRYTSVIHPRAVVPPSCSVGAGSVLLAGVVLTADVTVGQHVAVMPNAVLAHDVVVEDYVSVCAAVTLAGSARVRVGAYLGQSCTVREGLTVGAWSMIGMGAAVVGGVGDSEIWAGVPAQLLRPSVGPPPVPTVPSGVAPRTGFARSGR</sequence>
<dbReference type="Proteomes" id="UP000188929">
    <property type="component" value="Unassembled WGS sequence"/>
</dbReference>
<organism evidence="4 5">
    <name type="scientific">Pseudofrankia asymbiotica</name>
    <dbReference type="NCBI Taxonomy" id="1834516"/>
    <lineage>
        <taxon>Bacteria</taxon>
        <taxon>Bacillati</taxon>
        <taxon>Actinomycetota</taxon>
        <taxon>Actinomycetes</taxon>
        <taxon>Frankiales</taxon>
        <taxon>Frankiaceae</taxon>
        <taxon>Pseudofrankia</taxon>
    </lineage>
</organism>
<evidence type="ECO:0000313" key="4">
    <source>
        <dbReference type="EMBL" id="ONH30354.1"/>
    </source>
</evidence>
<dbReference type="STRING" id="1834516.BL253_14600"/>
<dbReference type="Gene3D" id="3.40.50.20">
    <property type="match status" value="1"/>
</dbReference>
<evidence type="ECO:0000259" key="3">
    <source>
        <dbReference type="Pfam" id="PF17836"/>
    </source>
</evidence>
<dbReference type="InterPro" id="IPR041561">
    <property type="entry name" value="PglD_N"/>
</dbReference>
<feature type="domain" description="PglD N-terminal" evidence="3">
    <location>
        <begin position="9"/>
        <end position="56"/>
    </location>
</feature>
<feature type="binding site" evidence="2">
    <location>
        <position position="73"/>
    </location>
    <ligand>
        <name>substrate</name>
    </ligand>
</feature>
<feature type="active site" description="Proton acceptor" evidence="1">
    <location>
        <position position="143"/>
    </location>
</feature>
<dbReference type="InterPro" id="IPR020019">
    <property type="entry name" value="AcTrfase_PglD-like"/>
</dbReference>
<dbReference type="Pfam" id="PF17836">
    <property type="entry name" value="PglD_N"/>
    <property type="match status" value="1"/>
</dbReference>
<proteinExistence type="predicted"/>
<evidence type="ECO:0000256" key="2">
    <source>
        <dbReference type="PIRSR" id="PIRSR620019-2"/>
    </source>
</evidence>
<dbReference type="NCBIfam" id="TIGR03570">
    <property type="entry name" value="NeuD_NnaD"/>
    <property type="match status" value="1"/>
</dbReference>
<dbReference type="OrthoDB" id="3697257at2"/>
<feature type="site" description="Increases basicity of active site His" evidence="1">
    <location>
        <position position="144"/>
    </location>
</feature>
<gene>
    <name evidence="4" type="ORF">BL253_14600</name>
</gene>
<protein>
    <submittedName>
        <fullName evidence="4">Acetyltransferase</fullName>
    </submittedName>
</protein>
<dbReference type="Gene3D" id="2.160.10.10">
    <property type="entry name" value="Hexapeptide repeat proteins"/>
    <property type="match status" value="1"/>
</dbReference>
<name>A0A1V2IB17_9ACTN</name>
<dbReference type="PANTHER" id="PTHR43300">
    <property type="entry name" value="ACETYLTRANSFERASE"/>
    <property type="match status" value="1"/>
</dbReference>
<comment type="caution">
    <text evidence="4">The sequence shown here is derived from an EMBL/GenBank/DDBJ whole genome shotgun (WGS) entry which is preliminary data.</text>
</comment>
<dbReference type="CDD" id="cd03360">
    <property type="entry name" value="LbH_AT_putative"/>
    <property type="match status" value="1"/>
</dbReference>
<dbReference type="GO" id="GO:0016740">
    <property type="term" value="F:transferase activity"/>
    <property type="evidence" value="ECO:0007669"/>
    <property type="project" value="UniProtKB-KW"/>
</dbReference>
<evidence type="ECO:0000256" key="1">
    <source>
        <dbReference type="PIRSR" id="PIRSR620019-1"/>
    </source>
</evidence>
<dbReference type="SUPFAM" id="SSF51161">
    <property type="entry name" value="Trimeric LpxA-like enzymes"/>
    <property type="match status" value="1"/>
</dbReference>
<reference evidence="5" key="1">
    <citation type="submission" date="2016-10" db="EMBL/GenBank/DDBJ databases">
        <title>Frankia sp. NRRL B-16386 Genome sequencing.</title>
        <authorList>
            <person name="Ghodhbane-Gtari F."/>
            <person name="Swanson E."/>
            <person name="Gueddou A."/>
            <person name="Hezbri K."/>
            <person name="Ktari K."/>
            <person name="Nouioui I."/>
            <person name="Morris K."/>
            <person name="Simpson S."/>
            <person name="Abebe-Akele F."/>
            <person name="Thomas K."/>
            <person name="Gtari M."/>
            <person name="Tisa L.S."/>
        </authorList>
    </citation>
    <scope>NUCLEOTIDE SEQUENCE [LARGE SCALE GENOMIC DNA]</scope>
    <source>
        <strain evidence="5">NRRL B-16386</strain>
    </source>
</reference>
<dbReference type="RefSeq" id="WP_076817307.1">
    <property type="nucleotide sequence ID" value="NZ_MOMC01000027.1"/>
</dbReference>
<evidence type="ECO:0000313" key="5">
    <source>
        <dbReference type="Proteomes" id="UP000188929"/>
    </source>
</evidence>
<dbReference type="InterPro" id="IPR050179">
    <property type="entry name" value="Trans_hexapeptide_repeat"/>
</dbReference>
<dbReference type="PANTHER" id="PTHR43300:SF7">
    <property type="entry name" value="UDP-N-ACETYLBACILLOSAMINE N-ACETYLTRANSFERASE"/>
    <property type="match status" value="1"/>
</dbReference>
<keyword evidence="5" id="KW-1185">Reference proteome</keyword>
<dbReference type="InterPro" id="IPR011004">
    <property type="entry name" value="Trimer_LpxA-like_sf"/>
</dbReference>
<keyword evidence="4" id="KW-0808">Transferase</keyword>